<evidence type="ECO:0000313" key="2">
    <source>
        <dbReference type="Proteomes" id="UP000605992"/>
    </source>
</evidence>
<reference evidence="1" key="1">
    <citation type="submission" date="2021-01" db="EMBL/GenBank/DDBJ databases">
        <title>Whole genome shotgun sequence of Planotetraspora thailandica NBRC 104271.</title>
        <authorList>
            <person name="Komaki H."/>
            <person name="Tamura T."/>
        </authorList>
    </citation>
    <scope>NUCLEOTIDE SEQUENCE</scope>
    <source>
        <strain evidence="1">NBRC 104271</strain>
    </source>
</reference>
<keyword evidence="2" id="KW-1185">Reference proteome</keyword>
<dbReference type="RefSeq" id="WP_203948718.1">
    <property type="nucleotide sequence ID" value="NZ_BOOR01000068.1"/>
</dbReference>
<sequence>MRWITFAACHAGQGPPVLSPVSSGRRGRAHQEGGRDNVLAFLAGLVSRYPMGEVRAAEVNGEPALWTTVDGLRQLVAVEIRDGLIHTVSAVLNPDKLAWAEEG</sequence>
<dbReference type="EMBL" id="BOOR01000068">
    <property type="protein sequence ID" value="GII58631.1"/>
    <property type="molecule type" value="Genomic_DNA"/>
</dbReference>
<dbReference type="Proteomes" id="UP000605992">
    <property type="component" value="Unassembled WGS sequence"/>
</dbReference>
<name>A0A8J3Y0Q1_9ACTN</name>
<gene>
    <name evidence="1" type="ORF">Pth03_70200</name>
</gene>
<dbReference type="AlphaFoldDB" id="A0A8J3Y0Q1"/>
<comment type="caution">
    <text evidence="1">The sequence shown here is derived from an EMBL/GenBank/DDBJ whole genome shotgun (WGS) entry which is preliminary data.</text>
</comment>
<accession>A0A8J3Y0Q1</accession>
<proteinExistence type="predicted"/>
<organism evidence="1 2">
    <name type="scientific">Planotetraspora thailandica</name>
    <dbReference type="NCBI Taxonomy" id="487172"/>
    <lineage>
        <taxon>Bacteria</taxon>
        <taxon>Bacillati</taxon>
        <taxon>Actinomycetota</taxon>
        <taxon>Actinomycetes</taxon>
        <taxon>Streptosporangiales</taxon>
        <taxon>Streptosporangiaceae</taxon>
        <taxon>Planotetraspora</taxon>
    </lineage>
</organism>
<evidence type="ECO:0000313" key="1">
    <source>
        <dbReference type="EMBL" id="GII58631.1"/>
    </source>
</evidence>
<protein>
    <submittedName>
        <fullName evidence="1">Uncharacterized protein</fullName>
    </submittedName>
</protein>